<organism evidence="7 8">
    <name type="scientific">Rubus argutus</name>
    <name type="common">Southern blackberry</name>
    <dbReference type="NCBI Taxonomy" id="59490"/>
    <lineage>
        <taxon>Eukaryota</taxon>
        <taxon>Viridiplantae</taxon>
        <taxon>Streptophyta</taxon>
        <taxon>Embryophyta</taxon>
        <taxon>Tracheophyta</taxon>
        <taxon>Spermatophyta</taxon>
        <taxon>Magnoliopsida</taxon>
        <taxon>eudicotyledons</taxon>
        <taxon>Gunneridae</taxon>
        <taxon>Pentapetalae</taxon>
        <taxon>rosids</taxon>
        <taxon>fabids</taxon>
        <taxon>Rosales</taxon>
        <taxon>Rosaceae</taxon>
        <taxon>Rosoideae</taxon>
        <taxon>Rosoideae incertae sedis</taxon>
        <taxon>Rubus</taxon>
    </lineage>
</organism>
<dbReference type="Gene3D" id="2.90.10.10">
    <property type="entry name" value="Bulb-type lectin domain"/>
    <property type="match status" value="1"/>
</dbReference>
<dbReference type="SMART" id="SM00108">
    <property type="entry name" value="B_lectin"/>
    <property type="match status" value="1"/>
</dbReference>
<evidence type="ECO:0000256" key="3">
    <source>
        <dbReference type="ARBA" id="ARBA00023180"/>
    </source>
</evidence>
<evidence type="ECO:0000259" key="6">
    <source>
        <dbReference type="PROSITE" id="PS50927"/>
    </source>
</evidence>
<evidence type="ECO:0000256" key="4">
    <source>
        <dbReference type="SAM" id="Phobius"/>
    </source>
</evidence>
<feature type="signal peptide" evidence="5">
    <location>
        <begin position="1"/>
        <end position="22"/>
    </location>
</feature>
<dbReference type="Pfam" id="PF01453">
    <property type="entry name" value="B_lectin"/>
    <property type="match status" value="1"/>
</dbReference>
<protein>
    <recommendedName>
        <fullName evidence="6">Bulb-type lectin domain-containing protein</fullName>
    </recommendedName>
</protein>
<dbReference type="Proteomes" id="UP001457282">
    <property type="component" value="Unassembled WGS sequence"/>
</dbReference>
<dbReference type="PANTHER" id="PTHR32444:SF247">
    <property type="entry name" value="OS01G0958200 PROTEIN"/>
    <property type="match status" value="1"/>
</dbReference>
<dbReference type="SUPFAM" id="SSF51110">
    <property type="entry name" value="alpha-D-mannose-specific plant lectins"/>
    <property type="match status" value="1"/>
</dbReference>
<dbReference type="InterPro" id="IPR036426">
    <property type="entry name" value="Bulb-type_lectin_dom_sf"/>
</dbReference>
<keyword evidence="4" id="KW-0812">Transmembrane</keyword>
<feature type="domain" description="Bulb-type lectin" evidence="6">
    <location>
        <begin position="23"/>
        <end position="147"/>
    </location>
</feature>
<keyword evidence="4" id="KW-0472">Membrane</keyword>
<feature type="chain" id="PRO_5043800001" description="Bulb-type lectin domain-containing protein" evidence="5">
    <location>
        <begin position="23"/>
        <end position="350"/>
    </location>
</feature>
<keyword evidence="4" id="KW-1133">Transmembrane helix</keyword>
<evidence type="ECO:0000256" key="2">
    <source>
        <dbReference type="ARBA" id="ARBA00023157"/>
    </source>
</evidence>
<name>A0AAW1WJ90_RUBAR</name>
<feature type="transmembrane region" description="Helical" evidence="4">
    <location>
        <begin position="259"/>
        <end position="282"/>
    </location>
</feature>
<dbReference type="SUPFAM" id="SSF56112">
    <property type="entry name" value="Protein kinase-like (PK-like)"/>
    <property type="match status" value="1"/>
</dbReference>
<sequence length="350" mass="38632">MGWLLRYLVTLLSSLILSFCTCQDKIVPGKFVSGNLTLNSSLGAFSLGFFSPENSTKYFLGIQYNTFLETTIVWVANRESPLDSPGVFMLGSDGNLAVLNEARKVMVWSSNVSVSAVSKNSTTGSLLDTGNLVLPFGVDTLWESFNYPSDHILPSMKISLNKRTGQQSVSDSSVQLRIWLSPTGELELLQWQGSTKTWLPLLNYAYVNVTDENNIGNCLAWFGELMDLEIHDIDPYEIYIRVHGSEPGSMGLSVNSLKWSLVIAIVSSAAGLLTIIFGYFLWKKNLGKEGRTTGRMSEIISNISAAREKNNTELPLFNLRSILATTNNFSETNKLGEGGFGPVYKVTLLY</sequence>
<dbReference type="PROSITE" id="PS50927">
    <property type="entry name" value="BULB_LECTIN"/>
    <property type="match status" value="1"/>
</dbReference>
<proteinExistence type="predicted"/>
<keyword evidence="8" id="KW-1185">Reference proteome</keyword>
<dbReference type="Gene3D" id="3.30.200.20">
    <property type="entry name" value="Phosphorylase Kinase, domain 1"/>
    <property type="match status" value="1"/>
</dbReference>
<keyword evidence="3" id="KW-0325">Glycoprotein</keyword>
<evidence type="ECO:0000313" key="8">
    <source>
        <dbReference type="Proteomes" id="UP001457282"/>
    </source>
</evidence>
<comment type="caution">
    <text evidence="7">The sequence shown here is derived from an EMBL/GenBank/DDBJ whole genome shotgun (WGS) entry which is preliminary data.</text>
</comment>
<dbReference type="AlphaFoldDB" id="A0AAW1WJ90"/>
<dbReference type="InterPro" id="IPR011009">
    <property type="entry name" value="Kinase-like_dom_sf"/>
</dbReference>
<dbReference type="PANTHER" id="PTHR32444">
    <property type="entry name" value="BULB-TYPE LECTIN DOMAIN-CONTAINING PROTEIN"/>
    <property type="match status" value="1"/>
</dbReference>
<accession>A0AAW1WJ90</accession>
<dbReference type="EMBL" id="JBEDUW010000006">
    <property type="protein sequence ID" value="KAK9924638.1"/>
    <property type="molecule type" value="Genomic_DNA"/>
</dbReference>
<evidence type="ECO:0000256" key="5">
    <source>
        <dbReference type="SAM" id="SignalP"/>
    </source>
</evidence>
<evidence type="ECO:0000313" key="7">
    <source>
        <dbReference type="EMBL" id="KAK9924638.1"/>
    </source>
</evidence>
<dbReference type="CDD" id="cd00028">
    <property type="entry name" value="B_lectin"/>
    <property type="match status" value="1"/>
</dbReference>
<gene>
    <name evidence="7" type="ORF">M0R45_032995</name>
</gene>
<keyword evidence="1 5" id="KW-0732">Signal</keyword>
<keyword evidence="2" id="KW-1015">Disulfide bond</keyword>
<reference evidence="7 8" key="1">
    <citation type="journal article" date="2023" name="G3 (Bethesda)">
        <title>A chromosome-length genome assembly and annotation of blackberry (Rubus argutus, cv. 'Hillquist').</title>
        <authorList>
            <person name="Bruna T."/>
            <person name="Aryal R."/>
            <person name="Dudchenko O."/>
            <person name="Sargent D.J."/>
            <person name="Mead D."/>
            <person name="Buti M."/>
            <person name="Cavallini A."/>
            <person name="Hytonen T."/>
            <person name="Andres J."/>
            <person name="Pham M."/>
            <person name="Weisz D."/>
            <person name="Mascagni F."/>
            <person name="Usai G."/>
            <person name="Natali L."/>
            <person name="Bassil N."/>
            <person name="Fernandez G.E."/>
            <person name="Lomsadze A."/>
            <person name="Armour M."/>
            <person name="Olukolu B."/>
            <person name="Poorten T."/>
            <person name="Britton C."/>
            <person name="Davik J."/>
            <person name="Ashrafi H."/>
            <person name="Aiden E.L."/>
            <person name="Borodovsky M."/>
            <person name="Worthington M."/>
        </authorList>
    </citation>
    <scope>NUCLEOTIDE SEQUENCE [LARGE SCALE GENOMIC DNA]</scope>
    <source>
        <strain evidence="7">PI 553951</strain>
    </source>
</reference>
<evidence type="ECO:0000256" key="1">
    <source>
        <dbReference type="ARBA" id="ARBA00022729"/>
    </source>
</evidence>
<dbReference type="InterPro" id="IPR001480">
    <property type="entry name" value="Bulb-type_lectin_dom"/>
</dbReference>